<evidence type="ECO:0000313" key="5">
    <source>
        <dbReference type="Proteomes" id="UP000187429"/>
    </source>
</evidence>
<keyword evidence="1" id="KW-0862">Zinc</keyword>
<feature type="compositionally biased region" description="Polar residues" evidence="2">
    <location>
        <begin position="323"/>
        <end position="337"/>
    </location>
</feature>
<feature type="region of interest" description="Disordered" evidence="2">
    <location>
        <begin position="323"/>
        <end position="343"/>
    </location>
</feature>
<accession>A0A1R1YJX4</accession>
<evidence type="ECO:0000313" key="4">
    <source>
        <dbReference type="EMBL" id="OMJ27036.1"/>
    </source>
</evidence>
<keyword evidence="5" id="KW-1185">Reference proteome</keyword>
<feature type="compositionally biased region" description="Polar residues" evidence="2">
    <location>
        <begin position="226"/>
        <end position="264"/>
    </location>
</feature>
<evidence type="ECO:0000259" key="3">
    <source>
        <dbReference type="PROSITE" id="PS50158"/>
    </source>
</evidence>
<dbReference type="AlphaFoldDB" id="A0A1R1YJX4"/>
<feature type="domain" description="CCHC-type" evidence="3">
    <location>
        <begin position="602"/>
        <end position="617"/>
    </location>
</feature>
<evidence type="ECO:0000256" key="1">
    <source>
        <dbReference type="PROSITE-ProRule" id="PRU00047"/>
    </source>
</evidence>
<dbReference type="GO" id="GO:0008270">
    <property type="term" value="F:zinc ion binding"/>
    <property type="evidence" value="ECO:0007669"/>
    <property type="project" value="UniProtKB-KW"/>
</dbReference>
<keyword evidence="1" id="KW-0863">Zinc-finger</keyword>
<organism evidence="4 5">
    <name type="scientific">Smittium culicis</name>
    <dbReference type="NCBI Taxonomy" id="133412"/>
    <lineage>
        <taxon>Eukaryota</taxon>
        <taxon>Fungi</taxon>
        <taxon>Fungi incertae sedis</taxon>
        <taxon>Zoopagomycota</taxon>
        <taxon>Kickxellomycotina</taxon>
        <taxon>Harpellomycetes</taxon>
        <taxon>Harpellales</taxon>
        <taxon>Legeriomycetaceae</taxon>
        <taxon>Smittium</taxon>
    </lineage>
</organism>
<sequence length="818" mass="92667">MIGSSSNQDFQNRDSRFEISNQKFSPTEKERQIAASTDAMDLSEEELDVFNKKEVVLSECSSDSDGNKPTTEEDKKFRKEMNAVTPIQSPISTVQYNKLRVMLPSNLSLFPKLFFWNSEDAPSSDIEPSAINPGSNNGTSDEVNTMRSTSRIQRFEISNQDPKFFSKQVIQNSGTRYKAAIDPRHDKLPYRTIDQASSQDLDSQDLDSQDLDSQDLDSQDPRTRFSKTTPRQPQGTLHRQSNVNGRTNSQASSIAKQMSPSIKYNQLESRTPISNNMPNTARNMNPTNYRSNSLYSLGINSFKSPAAHSSPLKVHSQAASRFRNANLSSDQRTQQGSPKPMKRLRSYLSYASAASNYLNPEANHRTYNINENGLPKPTNNSRGNNKYSNEARNYQNKIPVAGKSLGKKIDLSQYRQVSLKHLVHDVSKSNIKKLCIGGSDKKIGCDWTQFNGYHYDALETISKNLEGKYYVVQDDFRAKTTYYIFDEIEEANQLMAAKMTYFGEEIEFYQTVKYDEDVTIINIPNFRDVGIKSIIKLIKKELEAYGTIKDISAWSKKGRFEFLPSKMMVLFIKNDIRAEIPNFLEHENGKICMFYKGCQQICSYCKKSGHWKSECPELKNKISEKNLRKLGTKSNAEKHSTPNVNTNDNLRENIFLDDTNCVNLGSKPANLGRTEDILRQSNAAYMEELAKIQTSRQNTTLNFKNSTPNSKFNYEKQGMLPKDLNSPSQNTNDESKLKESSKKGSVIESIKKAPQWELGNQKPGESNLDWADDMEEDYEASMDDGYDLTSSTDMLSSDPIDIEGTSDPEDTKTPNSTQ</sequence>
<feature type="compositionally biased region" description="Acidic residues" evidence="2">
    <location>
        <begin position="202"/>
        <end position="218"/>
    </location>
</feature>
<feature type="region of interest" description="Disordered" evidence="2">
    <location>
        <begin position="57"/>
        <end position="76"/>
    </location>
</feature>
<feature type="compositionally biased region" description="Polar residues" evidence="2">
    <location>
        <begin position="695"/>
        <end position="712"/>
    </location>
</feature>
<dbReference type="SMART" id="SM00343">
    <property type="entry name" value="ZnF_C2HC"/>
    <property type="match status" value="1"/>
</dbReference>
<feature type="compositionally biased region" description="Polar residues" evidence="2">
    <location>
        <begin position="132"/>
        <end position="144"/>
    </location>
</feature>
<keyword evidence="1" id="KW-0479">Metal-binding</keyword>
<proteinExistence type="predicted"/>
<comment type="caution">
    <text evidence="4">The sequence shown here is derived from an EMBL/GenBank/DDBJ whole genome shotgun (WGS) entry which is preliminary data.</text>
</comment>
<dbReference type="PROSITE" id="PS50158">
    <property type="entry name" value="ZF_CCHC"/>
    <property type="match status" value="1"/>
</dbReference>
<dbReference type="OrthoDB" id="5554389at2759"/>
<feature type="compositionally biased region" description="Polar residues" evidence="2">
    <location>
        <begin position="1"/>
        <end position="10"/>
    </location>
</feature>
<dbReference type="InterPro" id="IPR001878">
    <property type="entry name" value="Znf_CCHC"/>
</dbReference>
<feature type="region of interest" description="Disordered" evidence="2">
    <location>
        <begin position="1"/>
        <end position="41"/>
    </location>
</feature>
<feature type="region of interest" description="Disordered" evidence="2">
    <location>
        <begin position="125"/>
        <end position="144"/>
    </location>
</feature>
<dbReference type="SUPFAM" id="SSF57756">
    <property type="entry name" value="Retrovirus zinc finger-like domains"/>
    <property type="match status" value="1"/>
</dbReference>
<evidence type="ECO:0000256" key="2">
    <source>
        <dbReference type="SAM" id="MobiDB-lite"/>
    </source>
</evidence>
<reference evidence="5" key="1">
    <citation type="submission" date="2017-01" db="EMBL/GenBank/DDBJ databases">
        <authorList>
            <person name="Wang Y."/>
            <person name="White M."/>
            <person name="Kvist S."/>
            <person name="Moncalvo J.-M."/>
        </authorList>
    </citation>
    <scope>NUCLEOTIDE SEQUENCE [LARGE SCALE GENOMIC DNA]</scope>
    <source>
        <strain evidence="5">ID-206-W2</strain>
    </source>
</reference>
<gene>
    <name evidence="4" type="ORF">AYI69_g3541</name>
</gene>
<feature type="compositionally biased region" description="Basic and acidic residues" evidence="2">
    <location>
        <begin position="733"/>
        <end position="742"/>
    </location>
</feature>
<feature type="compositionally biased region" description="Acidic residues" evidence="2">
    <location>
        <begin position="770"/>
        <end position="786"/>
    </location>
</feature>
<dbReference type="EMBL" id="LSSM01001214">
    <property type="protein sequence ID" value="OMJ27036.1"/>
    <property type="molecule type" value="Genomic_DNA"/>
</dbReference>
<feature type="region of interest" description="Disordered" evidence="2">
    <location>
        <begin position="196"/>
        <end position="264"/>
    </location>
</feature>
<dbReference type="Proteomes" id="UP000187429">
    <property type="component" value="Unassembled WGS sequence"/>
</dbReference>
<protein>
    <recommendedName>
        <fullName evidence="3">CCHC-type domain-containing protein</fullName>
    </recommendedName>
</protein>
<dbReference type="InterPro" id="IPR036875">
    <property type="entry name" value="Znf_CCHC_sf"/>
</dbReference>
<name>A0A1R1YJX4_9FUNG</name>
<feature type="region of interest" description="Disordered" evidence="2">
    <location>
        <begin position="695"/>
        <end position="818"/>
    </location>
</feature>
<feature type="compositionally biased region" description="Low complexity" evidence="2">
    <location>
        <begin position="787"/>
        <end position="798"/>
    </location>
</feature>
<dbReference type="GO" id="GO:0003676">
    <property type="term" value="F:nucleic acid binding"/>
    <property type="evidence" value="ECO:0007669"/>
    <property type="project" value="InterPro"/>
</dbReference>
<feature type="compositionally biased region" description="Polar residues" evidence="2">
    <location>
        <begin position="59"/>
        <end position="69"/>
    </location>
</feature>